<name>E0Y1A2_9PROT</name>
<dbReference type="EMBL" id="GU474941">
    <property type="protein sequence ID" value="ADI20443.1"/>
    <property type="molecule type" value="Genomic_DNA"/>
</dbReference>
<protein>
    <submittedName>
        <fullName evidence="1">Uncharacterized protein</fullName>
    </submittedName>
</protein>
<dbReference type="AlphaFoldDB" id="E0Y1A2"/>
<organism evidence="1">
    <name type="scientific">uncultured alpha proteobacterium EB080_L43F08</name>
    <dbReference type="NCBI Taxonomy" id="710797"/>
    <lineage>
        <taxon>Bacteria</taxon>
        <taxon>Pseudomonadati</taxon>
        <taxon>Pseudomonadota</taxon>
        <taxon>Alphaproteobacteria</taxon>
        <taxon>environmental samples</taxon>
    </lineage>
</organism>
<reference evidence="1" key="1">
    <citation type="journal article" date="2011" name="Environ. Microbiol.">
        <title>Time-series analyses of Monterey Bay coastal microbial picoplankton using a 'genome proxy' microarray.</title>
        <authorList>
            <person name="Rich V.I."/>
            <person name="Pham V.D."/>
            <person name="Eppley J."/>
            <person name="Shi Y."/>
            <person name="DeLong E.F."/>
        </authorList>
    </citation>
    <scope>NUCLEOTIDE SEQUENCE</scope>
</reference>
<sequence>MLEDFQLTHCSNIKAYGKIIKNVSKFNGTIGMENVGKPPLTDAKSSTRGTGISKRITIVALIQLQLMELVLLELFWV</sequence>
<proteinExistence type="predicted"/>
<evidence type="ECO:0000313" key="1">
    <source>
        <dbReference type="EMBL" id="ADI20443.1"/>
    </source>
</evidence>
<accession>E0Y1A2</accession>